<evidence type="ECO:0000313" key="2">
    <source>
        <dbReference type="Proteomes" id="UP001489719"/>
    </source>
</evidence>
<proteinExistence type="predicted"/>
<organism evidence="1 2">
    <name type="scientific">Lipomyces orientalis</name>
    <dbReference type="NCBI Taxonomy" id="1233043"/>
    <lineage>
        <taxon>Eukaryota</taxon>
        <taxon>Fungi</taxon>
        <taxon>Dikarya</taxon>
        <taxon>Ascomycota</taxon>
        <taxon>Saccharomycotina</taxon>
        <taxon>Lipomycetes</taxon>
        <taxon>Lipomycetales</taxon>
        <taxon>Lipomycetaceae</taxon>
        <taxon>Lipomyces</taxon>
    </lineage>
</organism>
<sequence>MKYIPLIALSLAATVPIVSGYAITGDSVNCRSGPGTSYSVVKTYSKGQDVSITCQAPGTDINGDNLWDKTSDGCYVADYYVSTGTTGYVTSKCGAGSGGYPITGDSVNCRSGPGTSYSVVKTYSKGQDVSITCQAPGTDINGDNLWDKTSDGCYVADYYVSTGTTGYVTSECGGGGGSGGNLPGLDATQSSHARAIIAEAKRENLGHQGCLAAITTAITESNILIYANRNVPASFNYPYDDVGHDYDSVGIFQQRVKYYPDIAADMDPAQSAGQFFAVMVKVSGWQTMDIGELCQTVQVSAFPAAYEPNVPAAQAICSAEGY</sequence>
<dbReference type="EMBL" id="MU970162">
    <property type="protein sequence ID" value="KAK9319794.1"/>
    <property type="molecule type" value="Genomic_DNA"/>
</dbReference>
<name>A0ACC3TFA6_9ASCO</name>
<comment type="caution">
    <text evidence="1">The sequence shown here is derived from an EMBL/GenBank/DDBJ whole genome shotgun (WGS) entry which is preliminary data.</text>
</comment>
<dbReference type="Proteomes" id="UP001489719">
    <property type="component" value="Unassembled WGS sequence"/>
</dbReference>
<gene>
    <name evidence="1" type="ORF">V1517DRAFT_28082</name>
</gene>
<protein>
    <submittedName>
        <fullName evidence="1">Uncharacterized protein</fullName>
    </submittedName>
</protein>
<keyword evidence="2" id="KW-1185">Reference proteome</keyword>
<evidence type="ECO:0000313" key="1">
    <source>
        <dbReference type="EMBL" id="KAK9319794.1"/>
    </source>
</evidence>
<reference evidence="2" key="1">
    <citation type="journal article" date="2024" name="Front. Bioeng. Biotechnol.">
        <title>Genome-scale model development and genomic sequencing of the oleaginous clade Lipomyces.</title>
        <authorList>
            <person name="Czajka J.J."/>
            <person name="Han Y."/>
            <person name="Kim J."/>
            <person name="Mondo S.J."/>
            <person name="Hofstad B.A."/>
            <person name="Robles A."/>
            <person name="Haridas S."/>
            <person name="Riley R."/>
            <person name="LaButti K."/>
            <person name="Pangilinan J."/>
            <person name="Andreopoulos W."/>
            <person name="Lipzen A."/>
            <person name="Yan J."/>
            <person name="Wang M."/>
            <person name="Ng V."/>
            <person name="Grigoriev I.V."/>
            <person name="Spatafora J.W."/>
            <person name="Magnuson J.K."/>
            <person name="Baker S.E."/>
            <person name="Pomraning K.R."/>
        </authorList>
    </citation>
    <scope>NUCLEOTIDE SEQUENCE [LARGE SCALE GENOMIC DNA]</scope>
    <source>
        <strain evidence="2">CBS 10300</strain>
    </source>
</reference>
<accession>A0ACC3TFA6</accession>